<dbReference type="SUPFAM" id="SSF53335">
    <property type="entry name" value="S-adenosyl-L-methionine-dependent methyltransferases"/>
    <property type="match status" value="1"/>
</dbReference>
<evidence type="ECO:0000313" key="9">
    <source>
        <dbReference type="EMBL" id="WFD42987.1"/>
    </source>
</evidence>
<comment type="catalytic activity">
    <reaction evidence="3">
        <text>a 5'-end (N(2),N(7)-dimethyl 5'-triphosphoguanosine)-ribonucleoside in snoRNA + S-adenosyl-L-methionine = a 5'-end (N(2),N(2),N(7)-trimethyl 5'-triphosphoguanosine)-ribonucleoside in snoRNA + S-adenosyl-L-homocysteine + H(+)</text>
        <dbReference type="Rhea" id="RHEA:78507"/>
        <dbReference type="Rhea" id="RHEA-COMP:19088"/>
        <dbReference type="Rhea" id="RHEA-COMP:19090"/>
        <dbReference type="ChEBI" id="CHEBI:15378"/>
        <dbReference type="ChEBI" id="CHEBI:57856"/>
        <dbReference type="ChEBI" id="CHEBI:59789"/>
        <dbReference type="ChEBI" id="CHEBI:167623"/>
        <dbReference type="ChEBI" id="CHEBI:172880"/>
    </reaction>
    <physiologicalReaction direction="left-to-right" evidence="3">
        <dbReference type="Rhea" id="RHEA:78508"/>
    </physiologicalReaction>
</comment>
<evidence type="ECO:0000256" key="6">
    <source>
        <dbReference type="ARBA" id="ARBA00049075"/>
    </source>
</evidence>
<evidence type="ECO:0000256" key="7">
    <source>
        <dbReference type="ARBA" id="ARBA00049790"/>
    </source>
</evidence>
<comment type="catalytic activity">
    <reaction evidence="5">
        <text>a 5'-end (N(2),N(7)-dimethyl 5'-triphosphoguanosine)-ribonucleoside in snRNA + S-adenosyl-L-methionine = a 5'-end (N(2),N(2),N(7)-trimethyl 5'-triphosphoguanosine)-ribonucleoside in snRNA + S-adenosyl-L-homocysteine + H(+)</text>
        <dbReference type="Rhea" id="RHEA:78479"/>
        <dbReference type="Rhea" id="RHEA-COMP:19087"/>
        <dbReference type="Rhea" id="RHEA-COMP:19089"/>
        <dbReference type="ChEBI" id="CHEBI:15378"/>
        <dbReference type="ChEBI" id="CHEBI:57856"/>
        <dbReference type="ChEBI" id="CHEBI:59789"/>
        <dbReference type="ChEBI" id="CHEBI:167623"/>
        <dbReference type="ChEBI" id="CHEBI:172880"/>
    </reaction>
    <physiologicalReaction direction="left-to-right" evidence="5">
        <dbReference type="Rhea" id="RHEA:78480"/>
    </physiologicalReaction>
</comment>
<dbReference type="AlphaFoldDB" id="A0AAF0JDH1"/>
<reference evidence="9" key="1">
    <citation type="submission" date="2023-02" db="EMBL/GenBank/DDBJ databases">
        <title>Mating type loci evolution in Malassezia.</title>
        <authorList>
            <person name="Coelho M.A."/>
        </authorList>
    </citation>
    <scope>NUCLEOTIDE SEQUENCE</scope>
    <source>
        <strain evidence="9">CBS 14136</strain>
    </source>
</reference>
<evidence type="ECO:0000256" key="8">
    <source>
        <dbReference type="SAM" id="MobiDB-lite"/>
    </source>
</evidence>
<feature type="region of interest" description="Disordered" evidence="8">
    <location>
        <begin position="1"/>
        <end position="23"/>
    </location>
</feature>
<dbReference type="GO" id="GO:0005634">
    <property type="term" value="C:nucleus"/>
    <property type="evidence" value="ECO:0007669"/>
    <property type="project" value="TreeGrafter"/>
</dbReference>
<evidence type="ECO:0000256" key="1">
    <source>
        <dbReference type="ARBA" id="ARBA00018517"/>
    </source>
</evidence>
<keyword evidence="10" id="KW-1185">Reference proteome</keyword>
<accession>A0AAF0JDH1</accession>
<comment type="catalytic activity">
    <reaction evidence="6">
        <text>a 5'-end (N(7)-methyl 5'-triphosphoguanosine)-ribonucleoside in snRNA + S-adenosyl-L-methionine = a 5'-end (N(2),N(7)-dimethyl 5'-triphosphoguanosine)-ribonucleoside in snRNA + S-adenosyl-L-homocysteine + H(+)</text>
        <dbReference type="Rhea" id="RHEA:78471"/>
        <dbReference type="Rhea" id="RHEA-COMP:19085"/>
        <dbReference type="Rhea" id="RHEA-COMP:19087"/>
        <dbReference type="ChEBI" id="CHEBI:15378"/>
        <dbReference type="ChEBI" id="CHEBI:57856"/>
        <dbReference type="ChEBI" id="CHEBI:59789"/>
        <dbReference type="ChEBI" id="CHEBI:156461"/>
        <dbReference type="ChEBI" id="CHEBI:172880"/>
    </reaction>
    <physiologicalReaction direction="left-to-right" evidence="6">
        <dbReference type="Rhea" id="RHEA:78472"/>
    </physiologicalReaction>
</comment>
<organism evidence="9 10">
    <name type="scientific">Malassezia psittaci</name>
    <dbReference type="NCBI Taxonomy" id="1821823"/>
    <lineage>
        <taxon>Eukaryota</taxon>
        <taxon>Fungi</taxon>
        <taxon>Dikarya</taxon>
        <taxon>Basidiomycota</taxon>
        <taxon>Ustilaginomycotina</taxon>
        <taxon>Malasseziomycetes</taxon>
        <taxon>Malasseziales</taxon>
        <taxon>Malasseziaceae</taxon>
        <taxon>Malassezia</taxon>
    </lineage>
</organism>
<dbReference type="Pfam" id="PF09445">
    <property type="entry name" value="Methyltransf_15"/>
    <property type="match status" value="1"/>
</dbReference>
<comment type="similarity">
    <text evidence="2">Belongs to the methyltransferase superfamily. Trimethylguanosine synthase family.</text>
</comment>
<evidence type="ECO:0000313" key="10">
    <source>
        <dbReference type="Proteomes" id="UP001214628"/>
    </source>
</evidence>
<evidence type="ECO:0000256" key="2">
    <source>
        <dbReference type="ARBA" id="ARBA00025783"/>
    </source>
</evidence>
<dbReference type="CDD" id="cd02440">
    <property type="entry name" value="AdoMet_MTases"/>
    <property type="match status" value="1"/>
</dbReference>
<evidence type="ECO:0000256" key="3">
    <source>
        <dbReference type="ARBA" id="ARBA00047418"/>
    </source>
</evidence>
<sequence>MVRASGDRLDQQESGDLRRSKSVIRQKHDLPPDMHKYWRARHDLFSRFSEGILLDTESWYSVTPEAVAYRLAAQCACHTILDAFCGAGGNAIQFAMTCERVVAIDIDPLKIALARHNAQIYGVQQRITFLCGDIRDFVKDRAQKDVDGDLWGGCINLNFDVIFLSPPWGGVGYLNPSLPEDVEKQKFLDEYSLSELSPLKGLDLFRLARQVSKNVVLYLPRNTNLNEISQLSQVEPDTTFNIQIEELWLGYKLKALAVYVSELPDSTQD</sequence>
<protein>
    <recommendedName>
        <fullName evidence="1">Trimethylguanosine synthase</fullName>
    </recommendedName>
    <alternativeName>
        <fullName evidence="7">Cap-specific guanine-N(2) methyltransferase</fullName>
    </alternativeName>
</protein>
<evidence type="ECO:0000256" key="4">
    <source>
        <dbReference type="ARBA" id="ARBA00048740"/>
    </source>
</evidence>
<dbReference type="GO" id="GO:0071164">
    <property type="term" value="F:RNA cap trimethylguanosine synthase activity"/>
    <property type="evidence" value="ECO:0007669"/>
    <property type="project" value="TreeGrafter"/>
</dbReference>
<proteinExistence type="inferred from homology"/>
<evidence type="ECO:0000256" key="5">
    <source>
        <dbReference type="ARBA" id="ARBA00048763"/>
    </source>
</evidence>
<dbReference type="PANTHER" id="PTHR14741">
    <property type="entry name" value="S-ADENOSYLMETHIONINE-DEPENDENT METHYLTRANSFERASE RELATED"/>
    <property type="match status" value="1"/>
</dbReference>
<comment type="catalytic activity">
    <reaction evidence="4">
        <text>a 5'-end (N(7)-methyl 5'-triphosphoguanosine)-ribonucleoside in snoRNA + S-adenosyl-L-methionine = a 5'-end (N(2),N(7)-dimethyl 5'-triphosphoguanosine)-ribonucleoside in snoRNA + S-adenosyl-L-homocysteine + H(+)</text>
        <dbReference type="Rhea" id="RHEA:78475"/>
        <dbReference type="Rhea" id="RHEA-COMP:19086"/>
        <dbReference type="Rhea" id="RHEA-COMP:19088"/>
        <dbReference type="ChEBI" id="CHEBI:15378"/>
        <dbReference type="ChEBI" id="CHEBI:57856"/>
        <dbReference type="ChEBI" id="CHEBI:59789"/>
        <dbReference type="ChEBI" id="CHEBI:156461"/>
        <dbReference type="ChEBI" id="CHEBI:172880"/>
    </reaction>
    <physiologicalReaction direction="left-to-right" evidence="4">
        <dbReference type="Rhea" id="RHEA:78476"/>
    </physiologicalReaction>
</comment>
<name>A0AAF0JDH1_9BASI</name>
<dbReference type="EMBL" id="CP118376">
    <property type="protein sequence ID" value="WFD42987.1"/>
    <property type="molecule type" value="Genomic_DNA"/>
</dbReference>
<dbReference type="PANTHER" id="PTHR14741:SF32">
    <property type="entry name" value="TRIMETHYLGUANOSINE SYNTHASE"/>
    <property type="match status" value="1"/>
</dbReference>
<dbReference type="Proteomes" id="UP001214628">
    <property type="component" value="Chromosome 2"/>
</dbReference>
<dbReference type="InterPro" id="IPR019012">
    <property type="entry name" value="RNA_cap_Gua-N2-MeTrfase"/>
</dbReference>
<dbReference type="InterPro" id="IPR029063">
    <property type="entry name" value="SAM-dependent_MTases_sf"/>
</dbReference>
<feature type="compositionally biased region" description="Basic and acidic residues" evidence="8">
    <location>
        <begin position="1"/>
        <end position="19"/>
    </location>
</feature>
<dbReference type="Gene3D" id="3.40.50.150">
    <property type="entry name" value="Vaccinia Virus protein VP39"/>
    <property type="match status" value="1"/>
</dbReference>
<gene>
    <name evidence="9" type="primary">tgs1</name>
    <name evidence="9" type="ORF">MPSI1_001638</name>
</gene>